<dbReference type="EMBL" id="AAMD01000003">
    <property type="protein sequence ID" value="EAU69739.1"/>
    <property type="molecule type" value="Genomic_DNA"/>
</dbReference>
<organism evidence="1 2">
    <name type="scientific">Stigmatella aurantiaca (strain DW4/3-1)</name>
    <dbReference type="NCBI Taxonomy" id="378806"/>
    <lineage>
        <taxon>Bacteria</taxon>
        <taxon>Pseudomonadati</taxon>
        <taxon>Myxococcota</taxon>
        <taxon>Myxococcia</taxon>
        <taxon>Myxococcales</taxon>
        <taxon>Cystobacterineae</taxon>
        <taxon>Archangiaceae</taxon>
        <taxon>Stigmatella</taxon>
    </lineage>
</organism>
<gene>
    <name evidence="1" type="ORF">STIAU_1567</name>
</gene>
<dbReference type="SUPFAM" id="SSF53335">
    <property type="entry name" value="S-adenosyl-L-methionine-dependent methyltransferases"/>
    <property type="match status" value="1"/>
</dbReference>
<dbReference type="AlphaFoldDB" id="Q09DC0"/>
<evidence type="ECO:0000313" key="2">
    <source>
        <dbReference type="Proteomes" id="UP000032702"/>
    </source>
</evidence>
<proteinExistence type="predicted"/>
<dbReference type="PATRIC" id="fig|378806.16.peg.9260"/>
<name>Q09DC0_STIAD</name>
<evidence type="ECO:0000313" key="1">
    <source>
        <dbReference type="EMBL" id="EAU69739.1"/>
    </source>
</evidence>
<accession>Q09DC0</accession>
<comment type="caution">
    <text evidence="1">The sequence shown here is derived from an EMBL/GenBank/DDBJ whole genome shotgun (WGS) entry which is preliminary data.</text>
</comment>
<dbReference type="Gene3D" id="3.40.50.150">
    <property type="entry name" value="Vaccinia Virus protein VP39"/>
    <property type="match status" value="1"/>
</dbReference>
<dbReference type="InterPro" id="IPR029063">
    <property type="entry name" value="SAM-dependent_MTases_sf"/>
</dbReference>
<protein>
    <submittedName>
        <fullName evidence="1">PhcB</fullName>
    </submittedName>
</protein>
<dbReference type="Proteomes" id="UP000032702">
    <property type="component" value="Unassembled WGS sequence"/>
</dbReference>
<sequence>MREGMSLDCVTARSTPKGLVGGGAGCLTTGVPLTFSISDSSSVSRVPLFTETLTTLTGWLNTLASSARVHHSPLPEDSAQLSALLMDVWRAGGTGGALGLGRASEAQLRFRAEAGPFFWQSAVLKRCWEKPRGYAGDFLMMEALYRRVPAGDSPLGLWLDTWALDLPGFQAVRNRRDMLSALLREEHARGARRVMNVASGSAPELSAVAREVSFDSVTLMDQDQGALDSALAHFHRVGALPATRLEALRLWCGSVLALLRNRSELERDSQDFLYSIGLYDYLTERFARSLTTRLWAGLAPGGLLVLGNFNADNPMLHFTESALDWYLVYRSPADMLRLVEGLPGVAHAEVRTEDTGCLHLLLARKAG</sequence>
<reference evidence="1 2" key="1">
    <citation type="submission" date="2006-04" db="EMBL/GenBank/DDBJ databases">
        <authorList>
            <person name="Nierman W.C."/>
        </authorList>
    </citation>
    <scope>NUCLEOTIDE SEQUENCE [LARGE SCALE GENOMIC DNA]</scope>
    <source>
        <strain evidence="1 2">DW4/3-1</strain>
    </source>
</reference>